<name>A0A495VC83_9GAMM</name>
<gene>
    <name evidence="1" type="ORF">BDD21_4554</name>
</gene>
<reference evidence="1 2" key="1">
    <citation type="submission" date="2018-10" db="EMBL/GenBank/DDBJ databases">
        <title>Genomic Encyclopedia of Archaeal and Bacterial Type Strains, Phase II (KMG-II): from individual species to whole genera.</title>
        <authorList>
            <person name="Goeker M."/>
        </authorList>
    </citation>
    <scope>NUCLEOTIDE SEQUENCE [LARGE SCALE GENOMIC DNA]</scope>
    <source>
        <strain evidence="1 2">DSM 235</strain>
    </source>
</reference>
<dbReference type="Proteomes" id="UP000274556">
    <property type="component" value="Unassembled WGS sequence"/>
</dbReference>
<evidence type="ECO:0000313" key="1">
    <source>
        <dbReference type="EMBL" id="RKT47006.1"/>
    </source>
</evidence>
<sequence>MEHASSDTRFRERLDELDPSHLRPLCKTLFAQLQRAKGLEGFAYLDGHDLISIDGTGYFSSQTIHCAQCAEKHHRNGTTTYYHQMLGAVLVHPDCAEVFPLVPEPILKPDGARKNDWESNAAKRLLTDLRREHPHLKLIVVEDALASNGPHIRHLQALDLPFILGAKPSDHAFLFDWVAASAHTAEASFDEEKGFRHRFRDLNGVPLNHANFDLEMNFLEYREHAPDGSITHFSWVTDLLVEDSNLMTLMRGARARWKIENETFNTLETKAITSSTTSVTANSISAPCSCT</sequence>
<evidence type="ECO:0008006" key="3">
    <source>
        <dbReference type="Google" id="ProtNLM"/>
    </source>
</evidence>
<dbReference type="EMBL" id="RBXL01000001">
    <property type="protein sequence ID" value="RKT47006.1"/>
    <property type="molecule type" value="Genomic_DNA"/>
</dbReference>
<organism evidence="1 2">
    <name type="scientific">Thiocapsa rosea</name>
    <dbReference type="NCBI Taxonomy" id="69360"/>
    <lineage>
        <taxon>Bacteria</taxon>
        <taxon>Pseudomonadati</taxon>
        <taxon>Pseudomonadota</taxon>
        <taxon>Gammaproteobacteria</taxon>
        <taxon>Chromatiales</taxon>
        <taxon>Chromatiaceae</taxon>
        <taxon>Thiocapsa</taxon>
    </lineage>
</organism>
<evidence type="ECO:0000313" key="2">
    <source>
        <dbReference type="Proteomes" id="UP000274556"/>
    </source>
</evidence>
<dbReference type="OrthoDB" id="6192860at2"/>
<proteinExistence type="predicted"/>
<dbReference type="RefSeq" id="WP_120799042.1">
    <property type="nucleotide sequence ID" value="NZ_RBXL01000001.1"/>
</dbReference>
<protein>
    <recommendedName>
        <fullName evidence="3">Transposase</fullName>
    </recommendedName>
</protein>
<keyword evidence="2" id="KW-1185">Reference proteome</keyword>
<comment type="caution">
    <text evidence="1">The sequence shown here is derived from an EMBL/GenBank/DDBJ whole genome shotgun (WGS) entry which is preliminary data.</text>
</comment>
<accession>A0A495VC83</accession>
<dbReference type="AlphaFoldDB" id="A0A495VC83"/>